<comment type="caution">
    <text evidence="5">The sequence shown here is derived from an EMBL/GenBank/DDBJ whole genome shotgun (WGS) entry which is preliminary data.</text>
</comment>
<dbReference type="CDD" id="cd07377">
    <property type="entry name" value="WHTH_GntR"/>
    <property type="match status" value="1"/>
</dbReference>
<evidence type="ECO:0000256" key="1">
    <source>
        <dbReference type="ARBA" id="ARBA00023015"/>
    </source>
</evidence>
<dbReference type="GO" id="GO:0003700">
    <property type="term" value="F:DNA-binding transcription factor activity"/>
    <property type="evidence" value="ECO:0007669"/>
    <property type="project" value="InterPro"/>
</dbReference>
<evidence type="ECO:0000256" key="2">
    <source>
        <dbReference type="ARBA" id="ARBA00023125"/>
    </source>
</evidence>
<dbReference type="InterPro" id="IPR036390">
    <property type="entry name" value="WH_DNA-bd_sf"/>
</dbReference>
<proteinExistence type="predicted"/>
<dbReference type="Gene3D" id="1.20.120.530">
    <property type="entry name" value="GntR ligand-binding domain-like"/>
    <property type="match status" value="1"/>
</dbReference>
<protein>
    <submittedName>
        <fullName evidence="5">FadR family transcriptional regulator</fullName>
    </submittedName>
</protein>
<dbReference type="PROSITE" id="PS50949">
    <property type="entry name" value="HTH_GNTR"/>
    <property type="match status" value="1"/>
</dbReference>
<evidence type="ECO:0000259" key="4">
    <source>
        <dbReference type="PROSITE" id="PS50949"/>
    </source>
</evidence>
<reference evidence="5 6" key="1">
    <citation type="submission" date="2019-03" db="EMBL/GenBank/DDBJ databases">
        <title>Genomics of glacier-inhabiting Cryobacterium strains.</title>
        <authorList>
            <person name="Liu Q."/>
            <person name="Xin Y.-H."/>
        </authorList>
    </citation>
    <scope>NUCLEOTIDE SEQUENCE [LARGE SCALE GENOMIC DNA]</scope>
    <source>
        <strain evidence="5 6">HLT2-23</strain>
    </source>
</reference>
<keyword evidence="6" id="KW-1185">Reference proteome</keyword>
<dbReference type="RefSeq" id="WP_134503387.1">
    <property type="nucleotide sequence ID" value="NZ_SOEY01000020.1"/>
</dbReference>
<dbReference type="SMART" id="SM00345">
    <property type="entry name" value="HTH_GNTR"/>
    <property type="match status" value="1"/>
</dbReference>
<dbReference type="OrthoDB" id="3567645at2"/>
<dbReference type="GO" id="GO:0003677">
    <property type="term" value="F:DNA binding"/>
    <property type="evidence" value="ECO:0007669"/>
    <property type="project" value="UniProtKB-KW"/>
</dbReference>
<keyword evidence="3" id="KW-0804">Transcription</keyword>
<evidence type="ECO:0000256" key="3">
    <source>
        <dbReference type="ARBA" id="ARBA00023163"/>
    </source>
</evidence>
<evidence type="ECO:0000313" key="6">
    <source>
        <dbReference type="Proteomes" id="UP000298173"/>
    </source>
</evidence>
<dbReference type="InterPro" id="IPR008920">
    <property type="entry name" value="TF_FadR/GntR_C"/>
</dbReference>
<sequence>MTAIIPRAWQAVLDAVERDLIEGRLSPGDHLPPERTLAADLGVGRSSVREALRVLEVLGLIRTAVGSGPSAGAIIVARPGGGMSALMRLQVAAQGFAVADVVETRLLLEGSIVAELASGTGVIDLSAAEQILTAMESQTLTEAEFLALDTQFHLSLAEANGNQVITATMAGLRSAIEGYARAGAAGLASWPATSARLMLEHRGILTAILAGQADAARLAVHAHITGYYAETHLTSASSTTASPTTR</sequence>
<dbReference type="InterPro" id="IPR036388">
    <property type="entry name" value="WH-like_DNA-bd_sf"/>
</dbReference>
<dbReference type="Pfam" id="PF00392">
    <property type="entry name" value="GntR"/>
    <property type="match status" value="1"/>
</dbReference>
<dbReference type="InterPro" id="IPR000524">
    <property type="entry name" value="Tscrpt_reg_HTH_GntR"/>
</dbReference>
<name>A0A4R8UX12_9MICO</name>
<feature type="domain" description="HTH gntR-type" evidence="4">
    <location>
        <begin position="6"/>
        <end position="78"/>
    </location>
</feature>
<dbReference type="AlphaFoldDB" id="A0A4R8UX12"/>
<keyword evidence="1" id="KW-0805">Transcription regulation</keyword>
<keyword evidence="2" id="KW-0238">DNA-binding</keyword>
<dbReference type="SUPFAM" id="SSF48008">
    <property type="entry name" value="GntR ligand-binding domain-like"/>
    <property type="match status" value="1"/>
</dbReference>
<dbReference type="SMART" id="SM00895">
    <property type="entry name" value="FCD"/>
    <property type="match status" value="1"/>
</dbReference>
<gene>
    <name evidence="5" type="ORF">E3O06_10745</name>
</gene>
<dbReference type="Pfam" id="PF07729">
    <property type="entry name" value="FCD"/>
    <property type="match status" value="1"/>
</dbReference>
<dbReference type="Proteomes" id="UP000298173">
    <property type="component" value="Unassembled WGS sequence"/>
</dbReference>
<dbReference type="SUPFAM" id="SSF46785">
    <property type="entry name" value="Winged helix' DNA-binding domain"/>
    <property type="match status" value="1"/>
</dbReference>
<dbReference type="PANTHER" id="PTHR43537">
    <property type="entry name" value="TRANSCRIPTIONAL REGULATOR, GNTR FAMILY"/>
    <property type="match status" value="1"/>
</dbReference>
<accession>A0A4R8UX12</accession>
<organism evidence="5 6">
    <name type="scientific">Cryobacterium glaciale</name>
    <dbReference type="NCBI Taxonomy" id="1259145"/>
    <lineage>
        <taxon>Bacteria</taxon>
        <taxon>Bacillati</taxon>
        <taxon>Actinomycetota</taxon>
        <taxon>Actinomycetes</taxon>
        <taxon>Micrococcales</taxon>
        <taxon>Microbacteriaceae</taxon>
        <taxon>Cryobacterium</taxon>
    </lineage>
</organism>
<dbReference type="PRINTS" id="PR00035">
    <property type="entry name" value="HTHGNTR"/>
</dbReference>
<dbReference type="Gene3D" id="1.10.10.10">
    <property type="entry name" value="Winged helix-like DNA-binding domain superfamily/Winged helix DNA-binding domain"/>
    <property type="match status" value="1"/>
</dbReference>
<dbReference type="InterPro" id="IPR011711">
    <property type="entry name" value="GntR_C"/>
</dbReference>
<dbReference type="EMBL" id="SOEY01000020">
    <property type="protein sequence ID" value="TFB72086.1"/>
    <property type="molecule type" value="Genomic_DNA"/>
</dbReference>
<evidence type="ECO:0000313" key="5">
    <source>
        <dbReference type="EMBL" id="TFB72086.1"/>
    </source>
</evidence>
<dbReference type="PANTHER" id="PTHR43537:SF5">
    <property type="entry name" value="UXU OPERON TRANSCRIPTIONAL REGULATOR"/>
    <property type="match status" value="1"/>
</dbReference>